<reference evidence="3 4" key="1">
    <citation type="submission" date="2017-07" db="EMBL/GenBank/DDBJ databases">
        <title>Genome sequence of Streptomyces pluripotens MUSC 137T.</title>
        <authorList>
            <person name="Ser H.-L."/>
            <person name="Lee L.-H."/>
        </authorList>
    </citation>
    <scope>NUCLEOTIDE SEQUENCE [LARGE SCALE GENOMIC DNA]</scope>
    <source>
        <strain evidence="3 4">MUSC 137</strain>
    </source>
</reference>
<dbReference type="Pfam" id="PF01266">
    <property type="entry name" value="DAO"/>
    <property type="match status" value="1"/>
</dbReference>
<organism evidence="3 4">
    <name type="scientific">Streptomyces pluripotens</name>
    <dbReference type="NCBI Taxonomy" id="1355015"/>
    <lineage>
        <taxon>Bacteria</taxon>
        <taxon>Bacillati</taxon>
        <taxon>Actinomycetota</taxon>
        <taxon>Actinomycetes</taxon>
        <taxon>Kitasatosporales</taxon>
        <taxon>Streptomycetaceae</taxon>
        <taxon>Streptomyces</taxon>
    </lineage>
</organism>
<keyword evidence="4" id="KW-1185">Reference proteome</keyword>
<dbReference type="AlphaFoldDB" id="A0A221P4U2"/>
<dbReference type="KEGG" id="splu:LK06_026260"/>
<dbReference type="Gene3D" id="3.30.9.10">
    <property type="entry name" value="D-Amino Acid Oxidase, subunit A, domain 2"/>
    <property type="match status" value="1"/>
</dbReference>
<dbReference type="EMBL" id="CP022433">
    <property type="protein sequence ID" value="ASN27134.1"/>
    <property type="molecule type" value="Genomic_DNA"/>
</dbReference>
<dbReference type="SUPFAM" id="SSF51905">
    <property type="entry name" value="FAD/NAD(P)-binding domain"/>
    <property type="match status" value="1"/>
</dbReference>
<dbReference type="PANTHER" id="PTHR13847:SF287">
    <property type="entry name" value="FAD-DEPENDENT OXIDOREDUCTASE DOMAIN-CONTAINING PROTEIN 1"/>
    <property type="match status" value="1"/>
</dbReference>
<accession>A0A221P4U2</accession>
<name>A0A221P4U2_9ACTN</name>
<gene>
    <name evidence="3" type="ORF">LK07_27415</name>
</gene>
<evidence type="ECO:0000256" key="1">
    <source>
        <dbReference type="ARBA" id="ARBA00023002"/>
    </source>
</evidence>
<evidence type="ECO:0000313" key="3">
    <source>
        <dbReference type="EMBL" id="ASN27134.1"/>
    </source>
</evidence>
<dbReference type="InterPro" id="IPR006076">
    <property type="entry name" value="FAD-dep_OxRdtase"/>
</dbReference>
<dbReference type="InterPro" id="IPR036188">
    <property type="entry name" value="FAD/NAD-bd_sf"/>
</dbReference>
<dbReference type="Proteomes" id="UP000031501">
    <property type="component" value="Chromosome"/>
</dbReference>
<feature type="domain" description="FAD dependent oxidoreductase" evidence="2">
    <location>
        <begin position="9"/>
        <end position="348"/>
    </location>
</feature>
<protein>
    <submittedName>
        <fullName evidence="3">FAD-dependent oxidoreductase</fullName>
    </submittedName>
</protein>
<dbReference type="STRING" id="1355015.LK06_026260"/>
<dbReference type="Gene3D" id="3.50.50.60">
    <property type="entry name" value="FAD/NAD(P)-binding domain"/>
    <property type="match status" value="1"/>
</dbReference>
<dbReference type="OrthoDB" id="9806452at2"/>
<sequence length="373" mass="39504">MPGRQGTADMLIIGGGVTALSISYHCARAGIDVILLDPDDAEATVAQAARPVRTYQPGKVHNSELTVRSLADYRAFTPAGGADLVLSDIGWLVIPVDRQEAVELERESAAQRAVGVELEPLTPHQARTRNPWLDPAGTESAVWCPQSYLLDVDKVVRGYADGARKHGARLLAGQRVTGLDSKNGHVATARGEFAAESVVLAAGAGSCALATSAGLELPLWAQSAELFRTDPVLTDGGLDTPFTVHPASGLKTLGSGRSFLVGLERVSKQEGMRDVWFRQAAEELAARYPKLKDVGLHSVWTGTVDVTPTRTACIGRARDAHERIFVAAGYTGQDLGQAPATGRIIRDLYLGRSPGIDLAPFTLTPSTPVQSGA</sequence>
<evidence type="ECO:0000313" key="4">
    <source>
        <dbReference type="Proteomes" id="UP000031501"/>
    </source>
</evidence>
<dbReference type="GO" id="GO:0005737">
    <property type="term" value="C:cytoplasm"/>
    <property type="evidence" value="ECO:0007669"/>
    <property type="project" value="TreeGrafter"/>
</dbReference>
<proteinExistence type="predicted"/>
<dbReference type="PANTHER" id="PTHR13847">
    <property type="entry name" value="SARCOSINE DEHYDROGENASE-RELATED"/>
    <property type="match status" value="1"/>
</dbReference>
<keyword evidence="1" id="KW-0560">Oxidoreductase</keyword>
<evidence type="ECO:0000259" key="2">
    <source>
        <dbReference type="Pfam" id="PF01266"/>
    </source>
</evidence>
<dbReference type="GO" id="GO:0016491">
    <property type="term" value="F:oxidoreductase activity"/>
    <property type="evidence" value="ECO:0007669"/>
    <property type="project" value="UniProtKB-KW"/>
</dbReference>